<protein>
    <submittedName>
        <fullName evidence="1">Uncharacterized protein</fullName>
    </submittedName>
</protein>
<sequence length="24" mass="2554">MTNYSPLLVVMTSLLAALDLGMLS</sequence>
<accession>A0A199UMP5</accession>
<organism evidence="1 2">
    <name type="scientific">Ananas comosus</name>
    <name type="common">Pineapple</name>
    <name type="synonym">Ananas ananas</name>
    <dbReference type="NCBI Taxonomy" id="4615"/>
    <lineage>
        <taxon>Eukaryota</taxon>
        <taxon>Viridiplantae</taxon>
        <taxon>Streptophyta</taxon>
        <taxon>Embryophyta</taxon>
        <taxon>Tracheophyta</taxon>
        <taxon>Spermatophyta</taxon>
        <taxon>Magnoliopsida</taxon>
        <taxon>Liliopsida</taxon>
        <taxon>Poales</taxon>
        <taxon>Bromeliaceae</taxon>
        <taxon>Bromelioideae</taxon>
        <taxon>Ananas</taxon>
    </lineage>
</organism>
<dbReference type="Proteomes" id="UP000092600">
    <property type="component" value="Unassembled WGS sequence"/>
</dbReference>
<evidence type="ECO:0000313" key="2">
    <source>
        <dbReference type="Proteomes" id="UP000092600"/>
    </source>
</evidence>
<reference evidence="1 2" key="1">
    <citation type="journal article" date="2016" name="DNA Res.">
        <title>The draft genome of MD-2 pineapple using hybrid error correction of long reads.</title>
        <authorList>
            <person name="Redwan R.M."/>
            <person name="Saidin A."/>
            <person name="Kumar S.V."/>
        </authorList>
    </citation>
    <scope>NUCLEOTIDE SEQUENCE [LARGE SCALE GENOMIC DNA]</scope>
    <source>
        <strain evidence="2">cv. MD2</strain>
        <tissue evidence="1">Leaf</tissue>
    </source>
</reference>
<gene>
    <name evidence="1" type="ORF">ACMD2_25289</name>
</gene>
<proteinExistence type="predicted"/>
<dbReference type="AlphaFoldDB" id="A0A199UMP5"/>
<evidence type="ECO:0000313" key="1">
    <source>
        <dbReference type="EMBL" id="OAY65951.1"/>
    </source>
</evidence>
<comment type="caution">
    <text evidence="1">The sequence shown here is derived from an EMBL/GenBank/DDBJ whole genome shotgun (WGS) entry which is preliminary data.</text>
</comment>
<name>A0A199UMP5_ANACO</name>
<dbReference type="EMBL" id="LSRQ01006588">
    <property type="protein sequence ID" value="OAY65951.1"/>
    <property type="molecule type" value="Genomic_DNA"/>
</dbReference>